<evidence type="ECO:0000256" key="1">
    <source>
        <dbReference type="SAM" id="MobiDB-lite"/>
    </source>
</evidence>
<dbReference type="EMBL" id="JADEXG010000057">
    <property type="protein sequence ID" value="MBE9079480.1"/>
    <property type="molecule type" value="Genomic_DNA"/>
</dbReference>
<dbReference type="Proteomes" id="UP000636505">
    <property type="component" value="Unassembled WGS sequence"/>
</dbReference>
<sequence length="433" mass="48438">MANLIQQCKDWLSRQRVFQVLGPGGADSAEPDDSRAESSPEQIELPPKLAQQLTRLVEQLPIHPDDRATVQSSLESVLAEWQQQPGISSNSLVILSSPVTAVSRILSEGLAEWAAAQSWSLSHLEWQERPAQPEEIVDKLRLQLGRGTLTTAVEPEITAIPNLSWCFLRSAEGLDGIDYLRDHLLNDRTRFWVIGSDPVSWEYLKSVLDLPAYCGQVVSLPELSGEQLAAWIMPVAEALEIHFDSPSIRDRLQHLNHNHSEQSDSPQRFKDEYFERLADVSEGISTVALQLFLRSVEAEPLEAEDAQDANEDNGNAEASETTQETQNNPDSEKKETPRSLRLVARSPKLPSLPQLNQNDHYLLYSLLLHGDLTLTALAESLGDAPQTVNNQVQALRRTGLLKQQDQVIQVNPIHYPRLQQELAANNFLVERSE</sequence>
<keyword evidence="3" id="KW-1185">Reference proteome</keyword>
<comment type="caution">
    <text evidence="2">The sequence shown here is derived from an EMBL/GenBank/DDBJ whole genome shotgun (WGS) entry which is preliminary data.</text>
</comment>
<dbReference type="AlphaFoldDB" id="A0A8J7AAX9"/>
<evidence type="ECO:0000313" key="3">
    <source>
        <dbReference type="Proteomes" id="UP000636505"/>
    </source>
</evidence>
<dbReference type="RefSeq" id="WP_193910487.1">
    <property type="nucleotide sequence ID" value="NZ_JADEXG010000057.1"/>
</dbReference>
<proteinExistence type="predicted"/>
<accession>A0A8J7AAX9</accession>
<reference evidence="2" key="1">
    <citation type="submission" date="2020-10" db="EMBL/GenBank/DDBJ databases">
        <authorList>
            <person name="Castelo-Branco R."/>
            <person name="Eusebio N."/>
            <person name="Adriana R."/>
            <person name="Vieira A."/>
            <person name="Brugerolle De Fraissinette N."/>
            <person name="Rezende De Castro R."/>
            <person name="Schneider M.P."/>
            <person name="Vasconcelos V."/>
            <person name="Leao P.N."/>
        </authorList>
    </citation>
    <scope>NUCLEOTIDE SEQUENCE</scope>
    <source>
        <strain evidence="2">LEGE 07310</strain>
    </source>
</reference>
<feature type="compositionally biased region" description="Polar residues" evidence="1">
    <location>
        <begin position="312"/>
        <end position="329"/>
    </location>
</feature>
<evidence type="ECO:0000313" key="2">
    <source>
        <dbReference type="EMBL" id="MBE9079480.1"/>
    </source>
</evidence>
<feature type="compositionally biased region" description="Acidic residues" evidence="1">
    <location>
        <begin position="302"/>
        <end position="311"/>
    </location>
</feature>
<name>A0A8J7AAX9_9CYAN</name>
<organism evidence="2 3">
    <name type="scientific">Vasconcelosia minhoensis LEGE 07310</name>
    <dbReference type="NCBI Taxonomy" id="915328"/>
    <lineage>
        <taxon>Bacteria</taxon>
        <taxon>Bacillati</taxon>
        <taxon>Cyanobacteriota</taxon>
        <taxon>Cyanophyceae</taxon>
        <taxon>Nodosilineales</taxon>
        <taxon>Cymatolegaceae</taxon>
        <taxon>Vasconcelosia</taxon>
        <taxon>Vasconcelosia minhoensis</taxon>
    </lineage>
</organism>
<feature type="region of interest" description="Disordered" evidence="1">
    <location>
        <begin position="22"/>
        <end position="43"/>
    </location>
</feature>
<dbReference type="SUPFAM" id="SSF46785">
    <property type="entry name" value="Winged helix' DNA-binding domain"/>
    <property type="match status" value="1"/>
</dbReference>
<dbReference type="InterPro" id="IPR036390">
    <property type="entry name" value="WH_DNA-bd_sf"/>
</dbReference>
<feature type="region of interest" description="Disordered" evidence="1">
    <location>
        <begin position="302"/>
        <end position="351"/>
    </location>
</feature>
<protein>
    <submittedName>
        <fullName evidence="2">ArsR family transcriptional regulator</fullName>
    </submittedName>
</protein>
<gene>
    <name evidence="2" type="ORF">IQ241_19625</name>
</gene>